<gene>
    <name evidence="10" type="ORF">DFH08DRAFT_744972</name>
</gene>
<dbReference type="Pfam" id="PF20946">
    <property type="entry name" value="Ctf4_C"/>
    <property type="match status" value="1"/>
</dbReference>
<dbReference type="PROSITE" id="PS00678">
    <property type="entry name" value="WD_REPEATS_1"/>
    <property type="match status" value="1"/>
</dbReference>
<keyword evidence="4" id="KW-0539">Nucleus</keyword>
<dbReference type="InterPro" id="IPR001680">
    <property type="entry name" value="WD40_rpt"/>
</dbReference>
<dbReference type="Pfam" id="PF12341">
    <property type="entry name" value="Mcl1_mid"/>
    <property type="match status" value="1"/>
</dbReference>
<dbReference type="PROSITE" id="PS50294">
    <property type="entry name" value="WD_REPEATS_REGION"/>
    <property type="match status" value="2"/>
</dbReference>
<dbReference type="GO" id="GO:0043596">
    <property type="term" value="C:nuclear replication fork"/>
    <property type="evidence" value="ECO:0007669"/>
    <property type="project" value="TreeGrafter"/>
</dbReference>
<feature type="domain" description="WDHD1 first WD40" evidence="9">
    <location>
        <begin position="6"/>
        <end position="298"/>
    </location>
</feature>
<dbReference type="PROSITE" id="PS50082">
    <property type="entry name" value="WD_REPEATS_2"/>
    <property type="match status" value="2"/>
</dbReference>
<reference evidence="10" key="1">
    <citation type="submission" date="2023-03" db="EMBL/GenBank/DDBJ databases">
        <title>Massive genome expansion in bonnet fungi (Mycena s.s.) driven by repeated elements and novel gene families across ecological guilds.</title>
        <authorList>
            <consortium name="Lawrence Berkeley National Laboratory"/>
            <person name="Harder C.B."/>
            <person name="Miyauchi S."/>
            <person name="Viragh M."/>
            <person name="Kuo A."/>
            <person name="Thoen E."/>
            <person name="Andreopoulos B."/>
            <person name="Lu D."/>
            <person name="Skrede I."/>
            <person name="Drula E."/>
            <person name="Henrissat B."/>
            <person name="Morin E."/>
            <person name="Kohler A."/>
            <person name="Barry K."/>
            <person name="LaButti K."/>
            <person name="Morin E."/>
            <person name="Salamov A."/>
            <person name="Lipzen A."/>
            <person name="Mereny Z."/>
            <person name="Hegedus B."/>
            <person name="Baldrian P."/>
            <person name="Stursova M."/>
            <person name="Weitz H."/>
            <person name="Taylor A."/>
            <person name="Grigoriev I.V."/>
            <person name="Nagy L.G."/>
            <person name="Martin F."/>
            <person name="Kauserud H."/>
        </authorList>
    </citation>
    <scope>NUCLEOTIDE SEQUENCE</scope>
    <source>
        <strain evidence="10">CBHHK002</strain>
    </source>
</reference>
<accession>A0AAD6ZZH9</accession>
<dbReference type="PANTHER" id="PTHR19932:SF10">
    <property type="entry name" value="WD REPEAT AND HMG-BOX DNA-BINDING PROTEIN 1"/>
    <property type="match status" value="1"/>
</dbReference>
<dbReference type="InterPro" id="IPR019775">
    <property type="entry name" value="WD40_repeat_CS"/>
</dbReference>
<feature type="region of interest" description="Disordered" evidence="6">
    <location>
        <begin position="819"/>
        <end position="896"/>
    </location>
</feature>
<evidence type="ECO:0008006" key="12">
    <source>
        <dbReference type="Google" id="ProtNLM"/>
    </source>
</evidence>
<name>A0AAD6ZZH9_9AGAR</name>
<feature type="compositionally biased region" description="Polar residues" evidence="6">
    <location>
        <begin position="866"/>
        <end position="886"/>
    </location>
</feature>
<evidence type="ECO:0000259" key="7">
    <source>
        <dbReference type="Pfam" id="PF12341"/>
    </source>
</evidence>
<comment type="subcellular location">
    <subcellularLocation>
        <location evidence="1">Nucleus</location>
    </subcellularLocation>
</comment>
<feature type="domain" description="WDHD1/CFT4 second beta-propeller" evidence="7">
    <location>
        <begin position="400"/>
        <end position="700"/>
    </location>
</feature>
<evidence type="ECO:0000256" key="1">
    <source>
        <dbReference type="ARBA" id="ARBA00004123"/>
    </source>
</evidence>
<keyword evidence="2 5" id="KW-0853">WD repeat</keyword>
<dbReference type="PANTHER" id="PTHR19932">
    <property type="entry name" value="WD REPEAT AND HMG-BOX DNA BINDING PROTEIN"/>
    <property type="match status" value="1"/>
</dbReference>
<dbReference type="InterPro" id="IPR015943">
    <property type="entry name" value="WD40/YVTN_repeat-like_dom_sf"/>
</dbReference>
<dbReference type="GO" id="GO:0000278">
    <property type="term" value="P:mitotic cell cycle"/>
    <property type="evidence" value="ECO:0007669"/>
    <property type="project" value="TreeGrafter"/>
</dbReference>
<protein>
    <recommendedName>
        <fullName evidence="12">Minichromosome loss protein Mcl1 middle region domain-containing protein</fullName>
    </recommendedName>
</protein>
<dbReference type="SUPFAM" id="SSF50978">
    <property type="entry name" value="WD40 repeat-like"/>
    <property type="match status" value="1"/>
</dbReference>
<evidence type="ECO:0000259" key="8">
    <source>
        <dbReference type="Pfam" id="PF20946"/>
    </source>
</evidence>
<dbReference type="Pfam" id="PF24817">
    <property type="entry name" value="WD40_WDHD1_1st"/>
    <property type="match status" value="1"/>
</dbReference>
<evidence type="ECO:0000313" key="10">
    <source>
        <dbReference type="EMBL" id="KAJ7346590.1"/>
    </source>
</evidence>
<evidence type="ECO:0000313" key="11">
    <source>
        <dbReference type="Proteomes" id="UP001218218"/>
    </source>
</evidence>
<feature type="repeat" description="WD" evidence="5">
    <location>
        <begin position="132"/>
        <end position="173"/>
    </location>
</feature>
<evidence type="ECO:0000259" key="9">
    <source>
        <dbReference type="Pfam" id="PF24817"/>
    </source>
</evidence>
<keyword evidence="3" id="KW-0677">Repeat</keyword>
<sequence>MESNQAHGPGYTCLALAPDGEHALTGGGDSIVRLWKLKAGSEQEPAAATDADEDITSISVADDCWVSGSADGIVRRYPKDGTIMEGFVTDCKASGVVRCVAIDPRRKTLAVASDGLEVLLVNMDDPLEIRSLKGHREGVRKATWHPTAQLLTTCGSDGQIIAWDLSDEDKNHSIENILPTVKDSKLPEFQHDCSAVWHPSGDYFFVASRSRDIARIQRSDWKKDETFFDRNAPGQVTALAVSPNGAYLASASLSTVYIWSTETRRIIAQMPSGTATVTQLAFSPINNYIAWTTAAGEFTRWLKPIPDDHPDPVKPIAARGSEVPVTDPTVSAMFDDEEADGEVALDGPEIEDDLEDEVREELRNDALEDWVDEDTEPGVPGHDRPDFVKEMVSITKAQPPFQPGATPMVDRKRLLATNGLGYIEITAPPDTDHHLVDVKFFDQTKRKVSFNDVLKCHLGVLGERGALFASRSQPDQPAQVQFKPYVNRNTTTWTYTLPQGCTVLGITAGGLPLSSGAMDVADLDGFGNIVIATTDGDLTFLSGTGRERRIMGLGGDFISMVAGHEWVFVVHRAGSTTIDGSQNLSYTLINFDDFSVRQRDFLPIPKGHILKWIGITEEGAPAMYDSTGRIHVLTKHRIPHHASWARILDTNLLERKTGKDESYWPFAICGSQFLCFILKGTQTYPTHPIPPHLELPIQMPFRSGDKSEEQLERDLLMLEILRDSLDDQLTNEEIAATEQRMDRDLLVLIQHACQADNLPRAVELAKLIHNTRVLDAVIKLAEFYRLASLKEKIQTLKEIQEEGEDRLVLAREKRKQWTRPDPLPRVRPVTTDSNASIPKPFQDFGPPPTVPRPGLAPAIPARETTRYTTSASAEQLRSTPVESSLDSLPENKRKRDEVEDISISASFEFVAPAPKQKTNPFARKIGQENGRNNIFARKAESKMLQKSESFFDKVDAAEEVAPKSKRLVFLYLLVCVAHFGSALGPTASKAKDKEKKDGPQQITLFGMMPSAPRPEKKSRVAEVQPVDPDDVAMTDASLVETQPDLPEEWEETQPVEGTSIIEDPL</sequence>
<feature type="domain" description="WDHD1/CFT4 helical bundle" evidence="8">
    <location>
        <begin position="706"/>
        <end position="799"/>
    </location>
</feature>
<comment type="caution">
    <text evidence="10">The sequence shown here is derived from an EMBL/GenBank/DDBJ whole genome shotgun (WGS) entry which is preliminary data.</text>
</comment>
<feature type="repeat" description="WD" evidence="5">
    <location>
        <begin position="4"/>
        <end position="45"/>
    </location>
</feature>
<dbReference type="InterPro" id="IPR036322">
    <property type="entry name" value="WD40_repeat_dom_sf"/>
</dbReference>
<organism evidence="10 11">
    <name type="scientific">Mycena albidolilacea</name>
    <dbReference type="NCBI Taxonomy" id="1033008"/>
    <lineage>
        <taxon>Eukaryota</taxon>
        <taxon>Fungi</taxon>
        <taxon>Dikarya</taxon>
        <taxon>Basidiomycota</taxon>
        <taxon>Agaricomycotina</taxon>
        <taxon>Agaricomycetes</taxon>
        <taxon>Agaricomycetidae</taxon>
        <taxon>Agaricales</taxon>
        <taxon>Marasmiineae</taxon>
        <taxon>Mycenaceae</taxon>
        <taxon>Mycena</taxon>
    </lineage>
</organism>
<dbReference type="EMBL" id="JARIHO010000020">
    <property type="protein sequence ID" value="KAJ7346590.1"/>
    <property type="molecule type" value="Genomic_DNA"/>
</dbReference>
<dbReference type="Proteomes" id="UP001218218">
    <property type="component" value="Unassembled WGS sequence"/>
</dbReference>
<evidence type="ECO:0000256" key="6">
    <source>
        <dbReference type="SAM" id="MobiDB-lite"/>
    </source>
</evidence>
<dbReference type="AlphaFoldDB" id="A0AAD6ZZH9"/>
<dbReference type="Gene3D" id="2.130.10.10">
    <property type="entry name" value="YVTN repeat-like/Quinoprotein amine dehydrogenase"/>
    <property type="match status" value="2"/>
</dbReference>
<evidence type="ECO:0000256" key="3">
    <source>
        <dbReference type="ARBA" id="ARBA00022737"/>
    </source>
</evidence>
<dbReference type="SMART" id="SM00320">
    <property type="entry name" value="WD40"/>
    <property type="match status" value="7"/>
</dbReference>
<dbReference type="GO" id="GO:0006281">
    <property type="term" value="P:DNA repair"/>
    <property type="evidence" value="ECO:0007669"/>
    <property type="project" value="TreeGrafter"/>
</dbReference>
<evidence type="ECO:0000256" key="5">
    <source>
        <dbReference type="PROSITE-ProRule" id="PRU00221"/>
    </source>
</evidence>
<evidence type="ECO:0000256" key="2">
    <source>
        <dbReference type="ARBA" id="ARBA00022574"/>
    </source>
</evidence>
<evidence type="ECO:0000256" key="4">
    <source>
        <dbReference type="ARBA" id="ARBA00023242"/>
    </source>
</evidence>
<dbReference type="InterPro" id="IPR048591">
    <property type="entry name" value="WDHD1/CFT4_hel"/>
</dbReference>
<proteinExistence type="predicted"/>
<keyword evidence="11" id="KW-1185">Reference proteome</keyword>
<dbReference type="InterPro" id="IPR022100">
    <property type="entry name" value="WDHD1/CFT4_beta-prop_2nd"/>
</dbReference>
<dbReference type="GO" id="GO:0003682">
    <property type="term" value="F:chromatin binding"/>
    <property type="evidence" value="ECO:0007669"/>
    <property type="project" value="TreeGrafter"/>
</dbReference>
<feature type="region of interest" description="Disordered" evidence="6">
    <location>
        <begin position="1003"/>
        <end position="1065"/>
    </location>
</feature>
<dbReference type="InterPro" id="IPR057646">
    <property type="entry name" value="WD40_WDHD1_1st"/>
</dbReference>
<dbReference type="GO" id="GO:0006261">
    <property type="term" value="P:DNA-templated DNA replication"/>
    <property type="evidence" value="ECO:0007669"/>
    <property type="project" value="TreeGrafter"/>
</dbReference>